<dbReference type="EMBL" id="JAVLVT010000002">
    <property type="protein sequence ID" value="MDS1269915.1"/>
    <property type="molecule type" value="Genomic_DNA"/>
</dbReference>
<sequence>MRHGHLHWYTPAELTPRQRAIYDGVRTKYGSNPPFPLTDAEGRLHGPFNAMLAAPGVGAALQHLSAAVAAETSLPARLRELVILAVATQRDSEFEWFVHRRVALRAGVEPTEIDTLAQGGIPASADAGEQATLEVVRCLLSRSDIAEEHRTTLQDRFGEAALVEVTTLVGYYELLATLLRALAVPMPEPPEEATSATQPPEGTG</sequence>
<comment type="caution">
    <text evidence="2">The sequence shown here is derived from an EMBL/GenBank/DDBJ whole genome shotgun (WGS) entry which is preliminary data.</text>
</comment>
<name>A0ABU2H524_9ACTN</name>
<dbReference type="InterPro" id="IPR003779">
    <property type="entry name" value="CMD-like"/>
</dbReference>
<evidence type="ECO:0000313" key="3">
    <source>
        <dbReference type="Proteomes" id="UP001250214"/>
    </source>
</evidence>
<accession>A0ABU2H524</accession>
<organism evidence="2 3">
    <name type="scientific">Lipingzhangella rawalii</name>
    <dbReference type="NCBI Taxonomy" id="2055835"/>
    <lineage>
        <taxon>Bacteria</taxon>
        <taxon>Bacillati</taxon>
        <taxon>Actinomycetota</taxon>
        <taxon>Actinomycetes</taxon>
        <taxon>Streptosporangiales</taxon>
        <taxon>Nocardiopsidaceae</taxon>
        <taxon>Lipingzhangella</taxon>
    </lineage>
</organism>
<protein>
    <submittedName>
        <fullName evidence="2">Carboxymuconolactone decarboxylase family protein</fullName>
    </submittedName>
</protein>
<dbReference type="PANTHER" id="PTHR34846">
    <property type="entry name" value="4-CARBOXYMUCONOLACTONE DECARBOXYLASE FAMILY PROTEIN (AFU_ORTHOLOGUE AFUA_6G11590)"/>
    <property type="match status" value="1"/>
</dbReference>
<dbReference type="Pfam" id="PF02627">
    <property type="entry name" value="CMD"/>
    <property type="match status" value="1"/>
</dbReference>
<dbReference type="Gene3D" id="1.20.1290.10">
    <property type="entry name" value="AhpD-like"/>
    <property type="match status" value="1"/>
</dbReference>
<dbReference type="SUPFAM" id="SSF69118">
    <property type="entry name" value="AhpD-like"/>
    <property type="match status" value="1"/>
</dbReference>
<evidence type="ECO:0000259" key="1">
    <source>
        <dbReference type="Pfam" id="PF02627"/>
    </source>
</evidence>
<keyword evidence="3" id="KW-1185">Reference proteome</keyword>
<dbReference type="InterPro" id="IPR029032">
    <property type="entry name" value="AhpD-like"/>
</dbReference>
<dbReference type="PANTHER" id="PTHR34846:SF5">
    <property type="entry name" value="CARBOXYMUCONOLACTONE DECARBOXYLASE-LIKE DOMAIN-CONTAINING PROTEIN"/>
    <property type="match status" value="1"/>
</dbReference>
<reference evidence="3" key="1">
    <citation type="submission" date="2023-07" db="EMBL/GenBank/DDBJ databases">
        <title>Novel species in the genus Lipingzhangella isolated from Sambhar Salt Lake.</title>
        <authorList>
            <person name="Jiya N."/>
            <person name="Kajale S."/>
            <person name="Sharma A."/>
        </authorList>
    </citation>
    <scope>NUCLEOTIDE SEQUENCE [LARGE SCALE GENOMIC DNA]</scope>
    <source>
        <strain evidence="3">LS1_29</strain>
    </source>
</reference>
<evidence type="ECO:0000313" key="2">
    <source>
        <dbReference type="EMBL" id="MDS1269915.1"/>
    </source>
</evidence>
<dbReference type="RefSeq" id="WP_310911444.1">
    <property type="nucleotide sequence ID" value="NZ_JAVLVT010000002.1"/>
</dbReference>
<gene>
    <name evidence="2" type="ORF">RIF23_06360</name>
</gene>
<dbReference type="Proteomes" id="UP001250214">
    <property type="component" value="Unassembled WGS sequence"/>
</dbReference>
<feature type="domain" description="Carboxymuconolactone decarboxylase-like" evidence="1">
    <location>
        <begin position="55"/>
        <end position="136"/>
    </location>
</feature>
<proteinExistence type="predicted"/>